<dbReference type="OrthoDB" id="9798884at2"/>
<proteinExistence type="predicted"/>
<reference evidence="2 3" key="1">
    <citation type="submission" date="2017-03" db="EMBL/GenBank/DDBJ databases">
        <authorList>
            <person name="Afonso C.L."/>
            <person name="Miller P.J."/>
            <person name="Scott M.A."/>
            <person name="Spackman E."/>
            <person name="Goraichik I."/>
            <person name="Dimitrov K.M."/>
            <person name="Suarez D.L."/>
            <person name="Swayne D.E."/>
        </authorList>
    </citation>
    <scope>NUCLEOTIDE SEQUENCE [LARGE SCALE GENOMIC DNA]</scope>
    <source>
        <strain evidence="2">SB41UT1</strain>
    </source>
</reference>
<dbReference type="InterPro" id="IPR001375">
    <property type="entry name" value="Peptidase_S9_cat"/>
</dbReference>
<organism evidence="2 3">
    <name type="scientific">Parendozoicomonas haliclonae</name>
    <dbReference type="NCBI Taxonomy" id="1960125"/>
    <lineage>
        <taxon>Bacteria</taxon>
        <taxon>Pseudomonadati</taxon>
        <taxon>Pseudomonadota</taxon>
        <taxon>Gammaproteobacteria</taxon>
        <taxon>Oceanospirillales</taxon>
        <taxon>Endozoicomonadaceae</taxon>
        <taxon>Parendozoicomonas</taxon>
    </lineage>
</organism>
<dbReference type="SUPFAM" id="SSF53474">
    <property type="entry name" value="alpha/beta-Hydrolases"/>
    <property type="match status" value="1"/>
</dbReference>
<evidence type="ECO:0000313" key="2">
    <source>
        <dbReference type="EMBL" id="SMA47588.1"/>
    </source>
</evidence>
<dbReference type="PANTHER" id="PTHR43358">
    <property type="entry name" value="ALPHA/BETA-HYDROLASE"/>
    <property type="match status" value="1"/>
</dbReference>
<dbReference type="Proteomes" id="UP000196573">
    <property type="component" value="Unassembled WGS sequence"/>
</dbReference>
<name>A0A1X7AKQ8_9GAMM</name>
<accession>A0A1X7AKQ8</accession>
<evidence type="ECO:0000313" key="3">
    <source>
        <dbReference type="Proteomes" id="UP000196573"/>
    </source>
</evidence>
<dbReference type="GO" id="GO:0008236">
    <property type="term" value="F:serine-type peptidase activity"/>
    <property type="evidence" value="ECO:0007669"/>
    <property type="project" value="InterPro"/>
</dbReference>
<dbReference type="AlphaFoldDB" id="A0A1X7AKQ8"/>
<protein>
    <submittedName>
        <fullName evidence="2">Esterase</fullName>
    </submittedName>
</protein>
<dbReference type="PANTHER" id="PTHR43358:SF4">
    <property type="entry name" value="ALPHA_BETA HYDROLASE FOLD-1 DOMAIN-CONTAINING PROTEIN"/>
    <property type="match status" value="1"/>
</dbReference>
<dbReference type="Pfam" id="PF00326">
    <property type="entry name" value="Peptidase_S9"/>
    <property type="match status" value="1"/>
</dbReference>
<dbReference type="Gene3D" id="3.40.50.1820">
    <property type="entry name" value="alpha/beta hydrolase"/>
    <property type="match status" value="1"/>
</dbReference>
<dbReference type="InterPro" id="IPR029058">
    <property type="entry name" value="AB_hydrolase_fold"/>
</dbReference>
<keyword evidence="3" id="KW-1185">Reference proteome</keyword>
<dbReference type="InterPro" id="IPR052920">
    <property type="entry name" value="DNA-binding_regulatory"/>
</dbReference>
<evidence type="ECO:0000259" key="1">
    <source>
        <dbReference type="Pfam" id="PF00326"/>
    </source>
</evidence>
<dbReference type="EMBL" id="FWPT01000005">
    <property type="protein sequence ID" value="SMA47588.1"/>
    <property type="molecule type" value="Genomic_DNA"/>
</dbReference>
<sequence>MLKIITRSFSALCALLILLFVAAAWYFSGQLLQPGRAPCNQDHYVFCTTPAQIGLPFESLELKTADGLRLSGWYIPGRLQGAGIVMVHGRGATRHEALRDAIALGEAGFPMLLIDLRNSGDSEASFNSMGFHEQKDVQAAVEYLQNRGKDRIGVVGYSMGASTSIMAMADNPLIKAGWFDSGFTDLDTIILDRGALDYGLPRNALFSGMVRFFYELRGDLETEGWTPVAVIASIAPRPVFIVHGTADSDVPVAHGRALYEAAKQPKTYWEIPGGEHTRAWQADPKLSAQLIQQFFLQALMPETLQQ</sequence>
<dbReference type="GO" id="GO:0006508">
    <property type="term" value="P:proteolysis"/>
    <property type="evidence" value="ECO:0007669"/>
    <property type="project" value="InterPro"/>
</dbReference>
<gene>
    <name evidence="2" type="ORF">EHSB41UT_02483</name>
</gene>
<feature type="domain" description="Peptidase S9 prolyl oligopeptidase catalytic" evidence="1">
    <location>
        <begin position="104"/>
        <end position="264"/>
    </location>
</feature>